<evidence type="ECO:0000256" key="1">
    <source>
        <dbReference type="ARBA" id="ARBA00010641"/>
    </source>
</evidence>
<dbReference type="GO" id="GO:0003677">
    <property type="term" value="F:DNA binding"/>
    <property type="evidence" value="ECO:0007669"/>
    <property type="project" value="InterPro"/>
</dbReference>
<evidence type="ECO:0008006" key="8">
    <source>
        <dbReference type="Google" id="ProtNLM"/>
    </source>
</evidence>
<dbReference type="InterPro" id="IPR013325">
    <property type="entry name" value="RNA_pol_sigma_r2"/>
</dbReference>
<dbReference type="InterPro" id="IPR013249">
    <property type="entry name" value="RNA_pol_sigma70_r4_t2"/>
</dbReference>
<evidence type="ECO:0000256" key="4">
    <source>
        <dbReference type="ARBA" id="ARBA00023163"/>
    </source>
</evidence>
<reference evidence="7" key="1">
    <citation type="submission" date="2018-05" db="EMBL/GenBank/DDBJ databases">
        <authorList>
            <person name="Lanie J.A."/>
            <person name="Ng W.-L."/>
            <person name="Kazmierczak K.M."/>
            <person name="Andrzejewski T.M."/>
            <person name="Davidsen T.M."/>
            <person name="Wayne K.J."/>
            <person name="Tettelin H."/>
            <person name="Glass J.I."/>
            <person name="Rusch D."/>
            <person name="Podicherti R."/>
            <person name="Tsui H.-C.T."/>
            <person name="Winkler M.E."/>
        </authorList>
    </citation>
    <scope>NUCLEOTIDE SEQUENCE</scope>
</reference>
<organism evidence="7">
    <name type="scientific">marine metagenome</name>
    <dbReference type="NCBI Taxonomy" id="408172"/>
    <lineage>
        <taxon>unclassified sequences</taxon>
        <taxon>metagenomes</taxon>
        <taxon>ecological metagenomes</taxon>
    </lineage>
</organism>
<dbReference type="GO" id="GO:0016987">
    <property type="term" value="F:sigma factor activity"/>
    <property type="evidence" value="ECO:0007669"/>
    <property type="project" value="UniProtKB-KW"/>
</dbReference>
<dbReference type="AlphaFoldDB" id="A0A382BD85"/>
<gene>
    <name evidence="7" type="ORF">METZ01_LOCUS164433</name>
</gene>
<evidence type="ECO:0000259" key="5">
    <source>
        <dbReference type="Pfam" id="PF04542"/>
    </source>
</evidence>
<comment type="similarity">
    <text evidence="1">Belongs to the sigma-70 factor family. ECF subfamily.</text>
</comment>
<dbReference type="PANTHER" id="PTHR43133:SF51">
    <property type="entry name" value="RNA POLYMERASE SIGMA FACTOR"/>
    <property type="match status" value="1"/>
</dbReference>
<sequence>MTIVNRKNANGLYRKSFLTLCSLSCLKVRNDMQNDHELIQQFQGGQDDAFDELVKRHLPAVFGFFFNVTRDEMAAEDLSQDVFLKLYKYLKNFRFESAFTTYLYRININTANSWISRNKWKNLLHLDQIPERGEKDDSVESEWVRKELWDAVGRLPKKQRMVVIMRIAQKISYRDIAEITGMTEGSAKVNYHHAVTKLKKWLNDESI</sequence>
<evidence type="ECO:0000256" key="2">
    <source>
        <dbReference type="ARBA" id="ARBA00023015"/>
    </source>
</evidence>
<proteinExistence type="inferred from homology"/>
<dbReference type="SUPFAM" id="SSF88659">
    <property type="entry name" value="Sigma3 and sigma4 domains of RNA polymerase sigma factors"/>
    <property type="match status" value="1"/>
</dbReference>
<dbReference type="Pfam" id="PF04542">
    <property type="entry name" value="Sigma70_r2"/>
    <property type="match status" value="1"/>
</dbReference>
<keyword evidence="3" id="KW-0731">Sigma factor</keyword>
<dbReference type="InterPro" id="IPR013324">
    <property type="entry name" value="RNA_pol_sigma_r3/r4-like"/>
</dbReference>
<evidence type="ECO:0000313" key="7">
    <source>
        <dbReference type="EMBL" id="SVB11579.1"/>
    </source>
</evidence>
<dbReference type="Gene3D" id="1.10.10.10">
    <property type="entry name" value="Winged helix-like DNA-binding domain superfamily/Winged helix DNA-binding domain"/>
    <property type="match status" value="1"/>
</dbReference>
<keyword evidence="2" id="KW-0805">Transcription regulation</keyword>
<feature type="domain" description="RNA polymerase sigma factor 70 region 4 type 2" evidence="6">
    <location>
        <begin position="146"/>
        <end position="198"/>
    </location>
</feature>
<dbReference type="PANTHER" id="PTHR43133">
    <property type="entry name" value="RNA POLYMERASE ECF-TYPE SIGMA FACTO"/>
    <property type="match status" value="1"/>
</dbReference>
<protein>
    <recommendedName>
        <fullName evidence="8">HTH luxR-type domain-containing protein</fullName>
    </recommendedName>
</protein>
<evidence type="ECO:0000259" key="6">
    <source>
        <dbReference type="Pfam" id="PF08281"/>
    </source>
</evidence>
<dbReference type="Gene3D" id="1.10.1740.10">
    <property type="match status" value="1"/>
</dbReference>
<dbReference type="InterPro" id="IPR014284">
    <property type="entry name" value="RNA_pol_sigma-70_dom"/>
</dbReference>
<dbReference type="InterPro" id="IPR036388">
    <property type="entry name" value="WH-like_DNA-bd_sf"/>
</dbReference>
<dbReference type="EMBL" id="UINC01029218">
    <property type="protein sequence ID" value="SVB11579.1"/>
    <property type="molecule type" value="Genomic_DNA"/>
</dbReference>
<dbReference type="SUPFAM" id="SSF88946">
    <property type="entry name" value="Sigma2 domain of RNA polymerase sigma factors"/>
    <property type="match status" value="1"/>
</dbReference>
<dbReference type="InterPro" id="IPR007627">
    <property type="entry name" value="RNA_pol_sigma70_r2"/>
</dbReference>
<dbReference type="GO" id="GO:0006352">
    <property type="term" value="P:DNA-templated transcription initiation"/>
    <property type="evidence" value="ECO:0007669"/>
    <property type="project" value="InterPro"/>
</dbReference>
<dbReference type="NCBIfam" id="TIGR02937">
    <property type="entry name" value="sigma70-ECF"/>
    <property type="match status" value="1"/>
</dbReference>
<keyword evidence="4" id="KW-0804">Transcription</keyword>
<feature type="domain" description="RNA polymerase sigma-70 region 2" evidence="5">
    <location>
        <begin position="53"/>
        <end position="120"/>
    </location>
</feature>
<accession>A0A382BD85</accession>
<evidence type="ECO:0000256" key="3">
    <source>
        <dbReference type="ARBA" id="ARBA00023082"/>
    </source>
</evidence>
<dbReference type="InterPro" id="IPR039425">
    <property type="entry name" value="RNA_pol_sigma-70-like"/>
</dbReference>
<name>A0A382BD85_9ZZZZ</name>
<dbReference type="Pfam" id="PF08281">
    <property type="entry name" value="Sigma70_r4_2"/>
    <property type="match status" value="1"/>
</dbReference>